<dbReference type="InterPro" id="IPR028002">
    <property type="entry name" value="Myb_DNA-bind_5"/>
</dbReference>
<feature type="compositionally biased region" description="Polar residues" evidence="1">
    <location>
        <begin position="124"/>
        <end position="146"/>
    </location>
</feature>
<feature type="domain" description="Myb/SANT-like DNA-binding" evidence="2">
    <location>
        <begin position="27"/>
        <end position="65"/>
    </location>
</feature>
<feature type="compositionally biased region" description="Basic and acidic residues" evidence="1">
    <location>
        <begin position="89"/>
        <end position="101"/>
    </location>
</feature>
<dbReference type="Pfam" id="PF13873">
    <property type="entry name" value="Myb_DNA-bind_5"/>
    <property type="match status" value="1"/>
</dbReference>
<dbReference type="Proteomes" id="UP000187013">
    <property type="component" value="Unassembled WGS sequence"/>
</dbReference>
<organism evidence="3 4">
    <name type="scientific">Zygosaccharomyces rouxii</name>
    <dbReference type="NCBI Taxonomy" id="4956"/>
    <lineage>
        <taxon>Eukaryota</taxon>
        <taxon>Fungi</taxon>
        <taxon>Dikarya</taxon>
        <taxon>Ascomycota</taxon>
        <taxon>Saccharomycotina</taxon>
        <taxon>Saccharomycetes</taxon>
        <taxon>Saccharomycetales</taxon>
        <taxon>Saccharomycetaceae</taxon>
        <taxon>Zygosaccharomyces</taxon>
    </lineage>
</organism>
<evidence type="ECO:0000259" key="2">
    <source>
        <dbReference type="Pfam" id="PF13873"/>
    </source>
</evidence>
<feature type="region of interest" description="Disordered" evidence="1">
    <location>
        <begin position="89"/>
        <end position="213"/>
    </location>
</feature>
<dbReference type="OrthoDB" id="4066471at2759"/>
<feature type="compositionally biased region" description="Low complexity" evidence="1">
    <location>
        <begin position="105"/>
        <end position="123"/>
    </location>
</feature>
<feature type="compositionally biased region" description="Pro residues" evidence="1">
    <location>
        <begin position="186"/>
        <end position="198"/>
    </location>
</feature>
<dbReference type="EMBL" id="BDGX01000009">
    <property type="protein sequence ID" value="GAV47828.1"/>
    <property type="molecule type" value="Genomic_DNA"/>
</dbReference>
<proteinExistence type="predicted"/>
<dbReference type="AlphaFoldDB" id="A0A1Q2ZWY1"/>
<sequence>MPEVVPFEDDDLLLELMDRYKPHLKPYAYRLQTWSQVLEEYNALTDNHYRQTRTLKKKFERLKELYEYDATKIKISDMKRLERLVSEADQIGKRTHTDRPLKVRQQQPQQQPQQQQQQQQQPQISTEPNFPSTNVQDDAGNSSDNSQPPPLDSIIVGFPHNVSSPHRSTTASASANASLFDNSPHDPIPPPPPPPAPSASPQRSQHQPQRHSDDLHHRNMEILDKLFDPAITSPREPISNPSGNASSDNRILENIYLEFREYKKSQEEFQKKLLHKLDLLTEAINKG</sequence>
<reference evidence="3 4" key="1">
    <citation type="submission" date="2016-08" db="EMBL/GenBank/DDBJ databases">
        <title>Draft genome sequence of allopolyploid Zygosaccharomyces rouxii.</title>
        <authorList>
            <person name="Watanabe J."/>
            <person name="Uehara K."/>
            <person name="Mogi Y."/>
            <person name="Tsukioka Y."/>
        </authorList>
    </citation>
    <scope>NUCLEOTIDE SEQUENCE [LARGE SCALE GENOMIC DNA]</scope>
    <source>
        <strain evidence="3 4">NBRC 110957</strain>
    </source>
</reference>
<feature type="compositionally biased region" description="Low complexity" evidence="1">
    <location>
        <begin position="168"/>
        <end position="178"/>
    </location>
</feature>
<name>A0A1Q2ZWY1_ZYGRO</name>
<evidence type="ECO:0000256" key="1">
    <source>
        <dbReference type="SAM" id="MobiDB-lite"/>
    </source>
</evidence>
<dbReference type="eggNOG" id="ENOG502S89R">
    <property type="taxonomic scope" value="Eukaryota"/>
</dbReference>
<evidence type="ECO:0000313" key="4">
    <source>
        <dbReference type="Proteomes" id="UP000187013"/>
    </source>
</evidence>
<accession>A0A1Q2ZWY1</accession>
<gene>
    <name evidence="3" type="ORF">ZYGR_0I01240</name>
</gene>
<comment type="caution">
    <text evidence="3">The sequence shown here is derived from an EMBL/GenBank/DDBJ whole genome shotgun (WGS) entry which is preliminary data.</text>
</comment>
<protein>
    <recommendedName>
        <fullName evidence="2">Myb/SANT-like DNA-binding domain-containing protein</fullName>
    </recommendedName>
</protein>
<evidence type="ECO:0000313" key="3">
    <source>
        <dbReference type="EMBL" id="GAV47828.1"/>
    </source>
</evidence>